<dbReference type="CDD" id="cd00075">
    <property type="entry name" value="HATPase"/>
    <property type="match status" value="1"/>
</dbReference>
<dbReference type="Gene3D" id="6.10.340.10">
    <property type="match status" value="1"/>
</dbReference>
<evidence type="ECO:0000256" key="9">
    <source>
        <dbReference type="ARBA" id="ARBA00023012"/>
    </source>
</evidence>
<dbReference type="GO" id="GO:0005886">
    <property type="term" value="C:plasma membrane"/>
    <property type="evidence" value="ECO:0007669"/>
    <property type="project" value="UniProtKB-SubCell"/>
</dbReference>
<dbReference type="EC" id="2.7.13.3" evidence="3"/>
<sequence length="506" mass="54213">MISRLRRRPRRWSHWTLRARLVLVVAALAAVALLVANVAGLVLIRTYLLGRIDDQLRGMSRPFTFAEDRERPAGGYPPRTFRRLGPEQLTYVYNADGTLNSERSYLGDTTRSAVQSFAAIKAKAAHPQPYTLGGATHDWRVIAMPDPVGGGYAVIGVSLAEVQQTTDQLLLIDAGVSALVLALLAGGAWFVVRLGLRPLTAMERLATDISAGNLSGRVADTDPHTEPGKLGLALNSMLTRIEGEVDARTAGEQRLRQFVADASHELRTPLTSIRGFAELYRRGGAPPGPALDETMSRIESEAARMGVLVEDMLMLARLDRQRPPARRPVDLLEIAADTIRDAHARVPGRPVRLAGLADEDDTFEPATVLGDEHGLRQVAINLVANALQHTPARARVTVRVGRLPARPPTVATVLSGPATVRPGLPLAVLEVTDDGPGVPPVHAPRVFERLYRADSSRTRGKGGGSGLGLSIVAAIVHGHGGWVELDAPRGGGATFRVLLPTAAAEP</sequence>
<evidence type="ECO:0000256" key="8">
    <source>
        <dbReference type="ARBA" id="ARBA00022989"/>
    </source>
</evidence>
<evidence type="ECO:0000256" key="4">
    <source>
        <dbReference type="ARBA" id="ARBA00022553"/>
    </source>
</evidence>
<evidence type="ECO:0000313" key="14">
    <source>
        <dbReference type="EMBL" id="GIE11419.1"/>
    </source>
</evidence>
<evidence type="ECO:0000259" key="13">
    <source>
        <dbReference type="PROSITE" id="PS50885"/>
    </source>
</evidence>
<evidence type="ECO:0000313" key="15">
    <source>
        <dbReference type="Proteomes" id="UP000598174"/>
    </source>
</evidence>
<feature type="transmembrane region" description="Helical" evidence="11">
    <location>
        <begin position="21"/>
        <end position="44"/>
    </location>
</feature>
<dbReference type="SUPFAM" id="SSF47384">
    <property type="entry name" value="Homodimeric domain of signal transducing histidine kinase"/>
    <property type="match status" value="1"/>
</dbReference>
<evidence type="ECO:0000256" key="6">
    <source>
        <dbReference type="ARBA" id="ARBA00022692"/>
    </source>
</evidence>
<dbReference type="EMBL" id="BOMM01000029">
    <property type="protein sequence ID" value="GIE11419.1"/>
    <property type="molecule type" value="Genomic_DNA"/>
</dbReference>
<keyword evidence="7 14" id="KW-0418">Kinase</keyword>
<accession>A0A919ME94</accession>
<dbReference type="InterPro" id="IPR005467">
    <property type="entry name" value="His_kinase_dom"/>
</dbReference>
<dbReference type="FunFam" id="1.10.287.130:FF:000001">
    <property type="entry name" value="Two-component sensor histidine kinase"/>
    <property type="match status" value="1"/>
</dbReference>
<feature type="domain" description="HAMP" evidence="13">
    <location>
        <begin position="193"/>
        <end position="246"/>
    </location>
</feature>
<dbReference type="Pfam" id="PF00512">
    <property type="entry name" value="HisKA"/>
    <property type="match status" value="1"/>
</dbReference>
<evidence type="ECO:0000256" key="3">
    <source>
        <dbReference type="ARBA" id="ARBA00012438"/>
    </source>
</evidence>
<keyword evidence="15" id="KW-1185">Reference proteome</keyword>
<dbReference type="PANTHER" id="PTHR45436">
    <property type="entry name" value="SENSOR HISTIDINE KINASE YKOH"/>
    <property type="match status" value="1"/>
</dbReference>
<evidence type="ECO:0000256" key="1">
    <source>
        <dbReference type="ARBA" id="ARBA00000085"/>
    </source>
</evidence>
<evidence type="ECO:0000256" key="11">
    <source>
        <dbReference type="SAM" id="Phobius"/>
    </source>
</evidence>
<dbReference type="InterPro" id="IPR036097">
    <property type="entry name" value="HisK_dim/P_sf"/>
</dbReference>
<evidence type="ECO:0000256" key="2">
    <source>
        <dbReference type="ARBA" id="ARBA00004236"/>
    </source>
</evidence>
<dbReference type="SMART" id="SM00304">
    <property type="entry name" value="HAMP"/>
    <property type="match status" value="1"/>
</dbReference>
<dbReference type="InterPro" id="IPR050428">
    <property type="entry name" value="TCS_sensor_his_kinase"/>
</dbReference>
<evidence type="ECO:0000256" key="7">
    <source>
        <dbReference type="ARBA" id="ARBA00022777"/>
    </source>
</evidence>
<dbReference type="SUPFAM" id="SSF158472">
    <property type="entry name" value="HAMP domain-like"/>
    <property type="match status" value="1"/>
</dbReference>
<feature type="domain" description="Histidine kinase" evidence="12">
    <location>
        <begin position="261"/>
        <end position="503"/>
    </location>
</feature>
<evidence type="ECO:0000259" key="12">
    <source>
        <dbReference type="PROSITE" id="PS50109"/>
    </source>
</evidence>
<keyword evidence="9" id="KW-0902">Two-component regulatory system</keyword>
<dbReference type="Gene3D" id="1.10.287.130">
    <property type="match status" value="1"/>
</dbReference>
<proteinExistence type="predicted"/>
<dbReference type="PANTHER" id="PTHR45436:SF5">
    <property type="entry name" value="SENSOR HISTIDINE KINASE TRCS"/>
    <property type="match status" value="1"/>
</dbReference>
<dbReference type="InterPro" id="IPR036890">
    <property type="entry name" value="HATPase_C_sf"/>
</dbReference>
<dbReference type="AlphaFoldDB" id="A0A919ME94"/>
<dbReference type="SUPFAM" id="SSF55874">
    <property type="entry name" value="ATPase domain of HSP90 chaperone/DNA topoisomerase II/histidine kinase"/>
    <property type="match status" value="1"/>
</dbReference>
<keyword evidence="8 11" id="KW-1133">Transmembrane helix</keyword>
<dbReference type="InterPro" id="IPR003661">
    <property type="entry name" value="HisK_dim/P_dom"/>
</dbReference>
<dbReference type="CDD" id="cd06225">
    <property type="entry name" value="HAMP"/>
    <property type="match status" value="1"/>
</dbReference>
<dbReference type="Gene3D" id="3.30.565.10">
    <property type="entry name" value="Histidine kinase-like ATPase, C-terminal domain"/>
    <property type="match status" value="1"/>
</dbReference>
<comment type="catalytic activity">
    <reaction evidence="1">
        <text>ATP + protein L-histidine = ADP + protein N-phospho-L-histidine.</text>
        <dbReference type="EC" id="2.7.13.3"/>
    </reaction>
</comment>
<dbReference type="Proteomes" id="UP000598174">
    <property type="component" value="Unassembled WGS sequence"/>
</dbReference>
<comment type="subcellular location">
    <subcellularLocation>
        <location evidence="2">Cell membrane</location>
    </subcellularLocation>
</comment>
<keyword evidence="5" id="KW-0808">Transferase</keyword>
<gene>
    <name evidence="14" type="ORF">Afe05nite_32590</name>
</gene>
<dbReference type="GO" id="GO:0000155">
    <property type="term" value="F:phosphorelay sensor kinase activity"/>
    <property type="evidence" value="ECO:0007669"/>
    <property type="project" value="InterPro"/>
</dbReference>
<keyword evidence="10 11" id="KW-0472">Membrane</keyword>
<dbReference type="PROSITE" id="PS50109">
    <property type="entry name" value="HIS_KIN"/>
    <property type="match status" value="1"/>
</dbReference>
<protein>
    <recommendedName>
        <fullName evidence="3">histidine kinase</fullName>
        <ecNumber evidence="3">2.7.13.3</ecNumber>
    </recommendedName>
</protein>
<organism evidence="14 15">
    <name type="scientific">Paractinoplanes ferrugineus</name>
    <dbReference type="NCBI Taxonomy" id="113564"/>
    <lineage>
        <taxon>Bacteria</taxon>
        <taxon>Bacillati</taxon>
        <taxon>Actinomycetota</taxon>
        <taxon>Actinomycetes</taxon>
        <taxon>Micromonosporales</taxon>
        <taxon>Micromonosporaceae</taxon>
        <taxon>Paractinoplanes</taxon>
    </lineage>
</organism>
<dbReference type="CDD" id="cd00082">
    <property type="entry name" value="HisKA"/>
    <property type="match status" value="1"/>
</dbReference>
<name>A0A919ME94_9ACTN</name>
<dbReference type="InterPro" id="IPR004358">
    <property type="entry name" value="Sig_transdc_His_kin-like_C"/>
</dbReference>
<dbReference type="PROSITE" id="PS50885">
    <property type="entry name" value="HAMP"/>
    <property type="match status" value="1"/>
</dbReference>
<evidence type="ECO:0000256" key="5">
    <source>
        <dbReference type="ARBA" id="ARBA00022679"/>
    </source>
</evidence>
<dbReference type="PRINTS" id="PR00344">
    <property type="entry name" value="BCTRLSENSOR"/>
</dbReference>
<dbReference type="SMART" id="SM00388">
    <property type="entry name" value="HisKA"/>
    <property type="match status" value="1"/>
</dbReference>
<dbReference type="InterPro" id="IPR003594">
    <property type="entry name" value="HATPase_dom"/>
</dbReference>
<comment type="caution">
    <text evidence="14">The sequence shown here is derived from an EMBL/GenBank/DDBJ whole genome shotgun (WGS) entry which is preliminary data.</text>
</comment>
<evidence type="ECO:0000256" key="10">
    <source>
        <dbReference type="ARBA" id="ARBA00023136"/>
    </source>
</evidence>
<keyword evidence="4" id="KW-0597">Phosphoprotein</keyword>
<dbReference type="InterPro" id="IPR003660">
    <property type="entry name" value="HAMP_dom"/>
</dbReference>
<reference evidence="14" key="1">
    <citation type="submission" date="2021-01" db="EMBL/GenBank/DDBJ databases">
        <title>Whole genome shotgun sequence of Actinoplanes ferrugineus NBRC 15555.</title>
        <authorList>
            <person name="Komaki H."/>
            <person name="Tamura T."/>
        </authorList>
    </citation>
    <scope>NUCLEOTIDE SEQUENCE</scope>
    <source>
        <strain evidence="14">NBRC 15555</strain>
    </source>
</reference>
<dbReference type="SMART" id="SM00387">
    <property type="entry name" value="HATPase_c"/>
    <property type="match status" value="1"/>
</dbReference>
<dbReference type="RefSeq" id="WP_203817958.1">
    <property type="nucleotide sequence ID" value="NZ_BAAABP010000058.1"/>
</dbReference>
<dbReference type="Pfam" id="PF00672">
    <property type="entry name" value="HAMP"/>
    <property type="match status" value="1"/>
</dbReference>
<dbReference type="Pfam" id="PF02518">
    <property type="entry name" value="HATPase_c"/>
    <property type="match status" value="1"/>
</dbReference>
<keyword evidence="6 11" id="KW-0812">Transmembrane</keyword>